<comment type="caution">
    <text evidence="2">The sequence shown here is derived from an EMBL/GenBank/DDBJ whole genome shotgun (WGS) entry which is preliminary data.</text>
</comment>
<evidence type="ECO:0000259" key="1">
    <source>
        <dbReference type="Pfam" id="PF18789"/>
    </source>
</evidence>
<organism evidence="2 3">
    <name type="scientific">Faecalitalea cylindroides</name>
    <dbReference type="NCBI Taxonomy" id="39483"/>
    <lineage>
        <taxon>Bacteria</taxon>
        <taxon>Bacillati</taxon>
        <taxon>Bacillota</taxon>
        <taxon>Erysipelotrichia</taxon>
        <taxon>Erysipelotrichales</taxon>
        <taxon>Erysipelotrichaceae</taxon>
        <taxon>Faecalitalea</taxon>
    </lineage>
</organism>
<sequence length="234" mass="27552">MFNKVNKTYRYFLTQRPFTVGSVPNMDRIVNSKEFMNKSFIPTIGQEAWGYIEYKESLDKDVCKQYELKESYDFSSFLNPKASSIRKVSPFFLEEDENEWVDENRTIIESLSNALRSNFVLVKKEVERVGKIVSEYFVINQSLINIDEFVEELTGKAGIDFGQYNEMYYINLYNDSFTNKIDGEDFSGYDMEKYKFKNIDIANLPSNVSKYILKQIKKDMPIIPLPEIMYEKLI</sequence>
<dbReference type="RefSeq" id="WP_195191406.1">
    <property type="nucleotide sequence ID" value="NZ_JADMUL010000019.1"/>
</dbReference>
<dbReference type="EMBL" id="JAQNCK010000015">
    <property type="protein sequence ID" value="MDC0828338.1"/>
    <property type="molecule type" value="Genomic_DNA"/>
</dbReference>
<proteinExistence type="predicted"/>
<dbReference type="InterPro" id="IPR041501">
    <property type="entry name" value="DarA_C"/>
</dbReference>
<name>A0AAW6FTK4_9FIRM</name>
<dbReference type="Proteomes" id="UP001220658">
    <property type="component" value="Unassembled WGS sequence"/>
</dbReference>
<accession>A0AAW6FTK4</accession>
<gene>
    <name evidence="2" type="ORF">POG00_06375</name>
</gene>
<dbReference type="Pfam" id="PF18789">
    <property type="entry name" value="DarA_C"/>
    <property type="match status" value="1"/>
</dbReference>
<reference evidence="2" key="1">
    <citation type="submission" date="2023-01" db="EMBL/GenBank/DDBJ databases">
        <title>Human gut microbiome strain richness.</title>
        <authorList>
            <person name="Chen-Liaw A."/>
        </authorList>
    </citation>
    <scope>NUCLEOTIDE SEQUENCE</scope>
    <source>
        <strain evidence="2">D55st1_G4_D55t1_190419</strain>
    </source>
</reference>
<protein>
    <recommendedName>
        <fullName evidence="1">Defence against restriction A C-terminal domain-containing protein</fullName>
    </recommendedName>
</protein>
<evidence type="ECO:0000313" key="3">
    <source>
        <dbReference type="Proteomes" id="UP001220658"/>
    </source>
</evidence>
<dbReference type="AlphaFoldDB" id="A0AAW6FTK4"/>
<evidence type="ECO:0000313" key="2">
    <source>
        <dbReference type="EMBL" id="MDC0828338.1"/>
    </source>
</evidence>
<feature type="domain" description="Defence against restriction A C-terminal" evidence="1">
    <location>
        <begin position="7"/>
        <end position="72"/>
    </location>
</feature>